<dbReference type="Pfam" id="PF04857">
    <property type="entry name" value="CAF1"/>
    <property type="match status" value="1"/>
</dbReference>
<gene>
    <name evidence="1" type="ORF">CTOB1V02_LOCUS4885</name>
</gene>
<dbReference type="OrthoDB" id="414075at2759"/>
<dbReference type="GO" id="GO:0034472">
    <property type="term" value="P:snRNA 3'-end processing"/>
    <property type="evidence" value="ECO:0007669"/>
    <property type="project" value="TreeGrafter"/>
</dbReference>
<dbReference type="PROSITE" id="PS50103">
    <property type="entry name" value="ZF_C3H1"/>
    <property type="match status" value="1"/>
</dbReference>
<dbReference type="InterPro" id="IPR051181">
    <property type="entry name" value="CAF1_poly(A)_ribonucleases"/>
</dbReference>
<sequence>MFPGGIYDTKFLAGNSWNLNATFLEYVFRKAQLESRRRRTAREPHIALMFPAYKEGTPFVDYHSCGLKTDFSSSINGKSTPACPAYAAVGNCRRVLDGCPLSHDIDVVFRDEELAAQKKRKRKRDVEAAPSVQVIESASETPPSVDGTHEDHPAVERTRGHRASFDAFMTAFALLGNSSSVADLSKEGANKVYLSGKTFPLLIQQSAYSAVSSGHREAIARIRSADLT</sequence>
<dbReference type="InterPro" id="IPR000571">
    <property type="entry name" value="Znf_CCCH"/>
</dbReference>
<dbReference type="GO" id="GO:0046872">
    <property type="term" value="F:metal ion binding"/>
    <property type="evidence" value="ECO:0007669"/>
    <property type="project" value="InterPro"/>
</dbReference>
<dbReference type="AlphaFoldDB" id="A0A7R8ZJI9"/>
<dbReference type="InterPro" id="IPR036397">
    <property type="entry name" value="RNaseH_sf"/>
</dbReference>
<dbReference type="EMBL" id="OB660991">
    <property type="protein sequence ID" value="CAD7226974.1"/>
    <property type="molecule type" value="Genomic_DNA"/>
</dbReference>
<reference evidence="1" key="1">
    <citation type="submission" date="2020-11" db="EMBL/GenBank/DDBJ databases">
        <authorList>
            <person name="Tran Van P."/>
        </authorList>
    </citation>
    <scope>NUCLEOTIDE SEQUENCE</scope>
</reference>
<protein>
    <submittedName>
        <fullName evidence="1">Uncharacterized protein</fullName>
    </submittedName>
</protein>
<dbReference type="GO" id="GO:0000175">
    <property type="term" value="F:3'-5'-RNA exonuclease activity"/>
    <property type="evidence" value="ECO:0007669"/>
    <property type="project" value="TreeGrafter"/>
</dbReference>
<accession>A0A7R8ZJI9</accession>
<dbReference type="Gene3D" id="3.30.420.10">
    <property type="entry name" value="Ribonuclease H-like superfamily/Ribonuclease H"/>
    <property type="match status" value="1"/>
</dbReference>
<dbReference type="PANTHER" id="PTHR15092:SF37">
    <property type="entry name" value="TARGET OF EGR1 PROTEIN 1"/>
    <property type="match status" value="1"/>
</dbReference>
<dbReference type="GO" id="GO:0017069">
    <property type="term" value="F:snRNA binding"/>
    <property type="evidence" value="ECO:0007669"/>
    <property type="project" value="TreeGrafter"/>
</dbReference>
<dbReference type="PANTHER" id="PTHR15092">
    <property type="entry name" value="POLY A -SPECIFIC RIBONUCLEASE/TARGET OF EGR1, MEMBER 1"/>
    <property type="match status" value="1"/>
</dbReference>
<name>A0A7R8ZJI9_9CRUS</name>
<dbReference type="GO" id="GO:0015030">
    <property type="term" value="C:Cajal body"/>
    <property type="evidence" value="ECO:0007669"/>
    <property type="project" value="TreeGrafter"/>
</dbReference>
<proteinExistence type="predicted"/>
<dbReference type="InterPro" id="IPR006941">
    <property type="entry name" value="RNase_CAF1"/>
</dbReference>
<organism evidence="1">
    <name type="scientific">Cyprideis torosa</name>
    <dbReference type="NCBI Taxonomy" id="163714"/>
    <lineage>
        <taxon>Eukaryota</taxon>
        <taxon>Metazoa</taxon>
        <taxon>Ecdysozoa</taxon>
        <taxon>Arthropoda</taxon>
        <taxon>Crustacea</taxon>
        <taxon>Oligostraca</taxon>
        <taxon>Ostracoda</taxon>
        <taxon>Podocopa</taxon>
        <taxon>Podocopida</taxon>
        <taxon>Cytherocopina</taxon>
        <taxon>Cytheroidea</taxon>
        <taxon>Cytherideidae</taxon>
        <taxon>Cyprideis</taxon>
    </lineage>
</organism>
<evidence type="ECO:0000313" key="1">
    <source>
        <dbReference type="EMBL" id="CAD7226974.1"/>
    </source>
</evidence>